<dbReference type="GO" id="GO:0016887">
    <property type="term" value="F:ATP hydrolysis activity"/>
    <property type="evidence" value="ECO:0007669"/>
    <property type="project" value="InterPro"/>
</dbReference>
<dbReference type="SUPFAM" id="SSF52540">
    <property type="entry name" value="P-loop containing nucleoside triphosphate hydrolases"/>
    <property type="match status" value="1"/>
</dbReference>
<proteinExistence type="predicted"/>
<dbReference type="GO" id="GO:0140359">
    <property type="term" value="F:ABC-type transporter activity"/>
    <property type="evidence" value="ECO:0007669"/>
    <property type="project" value="InterPro"/>
</dbReference>
<accession>A0A915CQD8</accession>
<dbReference type="WBParaSite" id="jg11526">
    <property type="protein sequence ID" value="jg11526"/>
    <property type="gene ID" value="jg11526"/>
</dbReference>
<dbReference type="GO" id="GO:0005524">
    <property type="term" value="F:ATP binding"/>
    <property type="evidence" value="ECO:0007669"/>
    <property type="project" value="InterPro"/>
</dbReference>
<dbReference type="Gene3D" id="3.40.50.300">
    <property type="entry name" value="P-loop containing nucleotide triphosphate hydrolases"/>
    <property type="match status" value="1"/>
</dbReference>
<reference evidence="3" key="1">
    <citation type="submission" date="2022-11" db="UniProtKB">
        <authorList>
            <consortium name="WormBaseParasite"/>
        </authorList>
    </citation>
    <scope>IDENTIFICATION</scope>
</reference>
<sequence>MRSIRDFLGFCPQHNILFDRMTVEEQLYFYASLKGVEGDKLANEVEVTLLDIGLQVKRTALANTLSGGMKRKLCIGIALIGGSKLIILDEPTAGIDAFARRSIWQLLLKHKQGRTMILSTHHMDEADVLADRIAIISEGKLKSSGSSLFLKKSRHSTASFASGGNLFSPIIEEDEQSVQLPLTYCPANQCLLGGLAEVNNSAQTRLTKFIENFCGKDKAQLVEDVEFEYIYKLPLDMCSDKLASLFEGLEAEKESLGIESYGLSAPSLQQIFLTVAPVHDLQLKKELSSTSLSYLTKQLVRKCQPKSPSVAASNVRKSQLELKTELVIEGEQAEGDKDYEHPVTKFIHNWSSLQIHHFKALLRKRVNVSKRSGFSLFAELVLPLCLLLSAEVYIHMQTPQGTTMMAQNALALTPISFGNGTNQYFGLWTIIKQLVLQPGNICKHW</sequence>
<dbReference type="InterPro" id="IPR003439">
    <property type="entry name" value="ABC_transporter-like_ATP-bd"/>
</dbReference>
<evidence type="ECO:0000259" key="1">
    <source>
        <dbReference type="Pfam" id="PF00005"/>
    </source>
</evidence>
<dbReference type="PANTHER" id="PTHR19229">
    <property type="entry name" value="ATP-BINDING CASSETTE TRANSPORTER SUBFAMILY A ABCA"/>
    <property type="match status" value="1"/>
</dbReference>
<protein>
    <submittedName>
        <fullName evidence="3">ABC transporter domain-containing protein</fullName>
    </submittedName>
</protein>
<keyword evidence="2" id="KW-1185">Reference proteome</keyword>
<dbReference type="Proteomes" id="UP000887574">
    <property type="component" value="Unplaced"/>
</dbReference>
<dbReference type="GO" id="GO:0005319">
    <property type="term" value="F:lipid transporter activity"/>
    <property type="evidence" value="ECO:0007669"/>
    <property type="project" value="TreeGrafter"/>
</dbReference>
<name>A0A915CQD8_9BILA</name>
<dbReference type="InterPro" id="IPR026082">
    <property type="entry name" value="ABCA"/>
</dbReference>
<dbReference type="Pfam" id="PF00005">
    <property type="entry name" value="ABC_tran"/>
    <property type="match status" value="1"/>
</dbReference>
<evidence type="ECO:0000313" key="2">
    <source>
        <dbReference type="Proteomes" id="UP000887574"/>
    </source>
</evidence>
<dbReference type="InterPro" id="IPR027417">
    <property type="entry name" value="P-loop_NTPase"/>
</dbReference>
<evidence type="ECO:0000313" key="3">
    <source>
        <dbReference type="WBParaSite" id="jg11526"/>
    </source>
</evidence>
<organism evidence="2 3">
    <name type="scientific">Ditylenchus dipsaci</name>
    <dbReference type="NCBI Taxonomy" id="166011"/>
    <lineage>
        <taxon>Eukaryota</taxon>
        <taxon>Metazoa</taxon>
        <taxon>Ecdysozoa</taxon>
        <taxon>Nematoda</taxon>
        <taxon>Chromadorea</taxon>
        <taxon>Rhabditida</taxon>
        <taxon>Tylenchina</taxon>
        <taxon>Tylenchomorpha</taxon>
        <taxon>Sphaerularioidea</taxon>
        <taxon>Anguinidae</taxon>
        <taxon>Anguininae</taxon>
        <taxon>Ditylenchus</taxon>
    </lineage>
</organism>
<dbReference type="AlphaFoldDB" id="A0A915CQD8"/>
<feature type="domain" description="ABC transporter" evidence="1">
    <location>
        <begin position="3"/>
        <end position="93"/>
    </location>
</feature>
<dbReference type="GO" id="GO:0016020">
    <property type="term" value="C:membrane"/>
    <property type="evidence" value="ECO:0007669"/>
    <property type="project" value="InterPro"/>
</dbReference>